<dbReference type="Proteomes" id="UP001317742">
    <property type="component" value="Chromosome"/>
</dbReference>
<keyword evidence="1" id="KW-0732">Signal</keyword>
<feature type="chain" id="PRO_5046453989" evidence="1">
    <location>
        <begin position="21"/>
        <end position="128"/>
    </location>
</feature>
<organism evidence="2 3">
    <name type="scientific">Pseudodesulfovibrio nedwellii</name>
    <dbReference type="NCBI Taxonomy" id="2973072"/>
    <lineage>
        <taxon>Bacteria</taxon>
        <taxon>Pseudomonadati</taxon>
        <taxon>Thermodesulfobacteriota</taxon>
        <taxon>Desulfovibrionia</taxon>
        <taxon>Desulfovibrionales</taxon>
        <taxon>Desulfovibrionaceae</taxon>
    </lineage>
</organism>
<gene>
    <name evidence="2" type="ORF">SYK_22780</name>
</gene>
<accession>A0ABN6S6D3</accession>
<feature type="signal peptide" evidence="1">
    <location>
        <begin position="1"/>
        <end position="20"/>
    </location>
</feature>
<evidence type="ECO:0000313" key="2">
    <source>
        <dbReference type="EMBL" id="BDQ37918.1"/>
    </source>
</evidence>
<dbReference type="RefSeq" id="WP_281760428.1">
    <property type="nucleotide sequence ID" value="NZ_AP026709.1"/>
</dbReference>
<evidence type="ECO:0000313" key="3">
    <source>
        <dbReference type="Proteomes" id="UP001317742"/>
    </source>
</evidence>
<evidence type="ECO:0000256" key="1">
    <source>
        <dbReference type="SAM" id="SignalP"/>
    </source>
</evidence>
<dbReference type="EMBL" id="AP026709">
    <property type="protein sequence ID" value="BDQ37918.1"/>
    <property type="molecule type" value="Genomic_DNA"/>
</dbReference>
<name>A0ABN6S6D3_9BACT</name>
<proteinExistence type="predicted"/>
<reference evidence="2 3" key="1">
    <citation type="submission" date="2022-08" db="EMBL/GenBank/DDBJ databases">
        <title>Genome Sequence of the sulphate-reducing bacterium, Pseudodesulfovibrio sp. SYK.</title>
        <authorList>
            <person name="Kondo R."/>
            <person name="Kataoka T."/>
        </authorList>
    </citation>
    <scope>NUCLEOTIDE SEQUENCE [LARGE SCALE GENOMIC DNA]</scope>
    <source>
        <strain evidence="2 3">SYK</strain>
    </source>
</reference>
<keyword evidence="3" id="KW-1185">Reference proteome</keyword>
<protein>
    <submittedName>
        <fullName evidence="2">Uncharacterized protein</fullName>
    </submittedName>
</protein>
<sequence>MKKSFLSIIFVLLLVLPAQAQDANRQKCLESTVQFYNCLKGGTELQRNLATTYLLGAIQTLGALDLIEIPKNKNMAHFRFEYLDFVELNARIHDERPGHGMVMYLLQTYGKETNSEGMKYVKSLDLIR</sequence>